<evidence type="ECO:0000256" key="1">
    <source>
        <dbReference type="ARBA" id="ARBA00035012"/>
    </source>
</evidence>
<dbReference type="SMART" id="SM00950">
    <property type="entry name" value="Piwi"/>
    <property type="match status" value="1"/>
</dbReference>
<dbReference type="Gene3D" id="3.30.420.10">
    <property type="entry name" value="Ribonuclease H-like superfamily/Ribonuclease H"/>
    <property type="match status" value="1"/>
</dbReference>
<dbReference type="InterPro" id="IPR012337">
    <property type="entry name" value="RNaseH-like_sf"/>
</dbReference>
<comment type="caution">
    <text evidence="4">The sequence shown here is derived from an EMBL/GenBank/DDBJ whole genome shotgun (WGS) entry which is preliminary data.</text>
</comment>
<accession>A0A1E3G1E7</accession>
<dbReference type="InterPro" id="IPR054387">
    <property type="entry name" value="Ago_N_bact"/>
</dbReference>
<evidence type="ECO:0000256" key="2">
    <source>
        <dbReference type="ARBA" id="ARBA00035032"/>
    </source>
</evidence>
<dbReference type="GO" id="GO:0003676">
    <property type="term" value="F:nucleic acid binding"/>
    <property type="evidence" value="ECO:0007669"/>
    <property type="project" value="InterPro"/>
</dbReference>
<dbReference type="RefSeq" id="WP_069293923.1">
    <property type="nucleotide sequence ID" value="NZ_CP140110.1"/>
</dbReference>
<reference evidence="5" key="1">
    <citation type="submission" date="2016-04" db="EMBL/GenBank/DDBJ databases">
        <title>The genome sequence project of a novel Fervidobacterium isolate from a hot spring in Thailand.</title>
        <authorList>
            <person name="Gonzalez J.M."/>
            <person name="Cuecas A."/>
            <person name="Kanoksilapatham W."/>
        </authorList>
    </citation>
    <scope>NUCLEOTIDE SEQUENCE [LARGE SCALE GENOMIC DNA]</scope>
    <source>
        <strain evidence="5">FC2004</strain>
    </source>
</reference>
<keyword evidence="5" id="KW-1185">Reference proteome</keyword>
<dbReference type="Pfam" id="PF22362">
    <property type="entry name" value="Ago_MID_bact"/>
    <property type="match status" value="1"/>
</dbReference>
<organism evidence="4 5">
    <name type="scientific">Fervidobacterium thailandense</name>
    <dbReference type="NCBI Taxonomy" id="1008305"/>
    <lineage>
        <taxon>Bacteria</taxon>
        <taxon>Thermotogati</taxon>
        <taxon>Thermotogota</taxon>
        <taxon>Thermotogae</taxon>
        <taxon>Thermotogales</taxon>
        <taxon>Fervidobacteriaceae</taxon>
        <taxon>Fervidobacterium</taxon>
    </lineage>
</organism>
<dbReference type="AlphaFoldDB" id="A0A1E3G1E7"/>
<dbReference type="STRING" id="1008305.A4H02_09410"/>
<dbReference type="OrthoDB" id="42310at2"/>
<protein>
    <recommendedName>
        <fullName evidence="2">Protein argonaute</fullName>
    </recommendedName>
</protein>
<evidence type="ECO:0000259" key="3">
    <source>
        <dbReference type="SMART" id="SM00950"/>
    </source>
</evidence>
<dbReference type="InterPro" id="IPR036397">
    <property type="entry name" value="RNaseH_sf"/>
</dbReference>
<dbReference type="InterPro" id="IPR054434">
    <property type="entry name" value="Ago_MID_bact"/>
</dbReference>
<sequence>MANTLILNLFPLKIAPKVRRIYFYNPAADPEIFASNLTRINHIRFQSSKDLVWLEIPEVNLKLVPPEVYKYKLDREDSIDNDERAFFKTFYSYVTKLFKDNGYTKLQRRREYVKLAPLFKLSSNEGVSCYVSYRVQLYNIEGNHYVSINPKFLFLSSDPVLNSPINGSYVVNIETGKSYPLVGVEDGKLRILVNGKEVEVKMPENYYFNFSTIEAERLCFVKEVHHIYKQKIREFYQRIPTDLNFLHEVVDFSKPLEVSNEKVLISSNEFQFHGGTSNKVSEIFKLGPLMNKEESLKLALFFSSKNQIVELIPTLKVIFAKEQLLAKALNSLNFKKLELVENPNTHQPYFLYDPETLKPLDTDALRKVKGRTYAIIVLDKFYGNLVPLIASFPQNFVLLPILKENLVNKQVYVMNSFAYKVLNFTENALPYSVDIPSNTLFIGVDLSHDHISKKSHFAISAVDYLGKVIYVGAKRNLQLNERFSEEIITEYFQRIFERYKERYGESPARVIIIRDGSWLEDIERIVEDLKRFKGEIALVEIVKNSAINSPTSLQEHVIKITNEMCVYFPKTYHNQKGVEIRIRVNNTDMGNEEIMKAVYKATILYHPTPYTTLSIPYPIYITDKIALLGGEWKFYIPYFF</sequence>
<name>A0A1E3G1E7_9BACT</name>
<dbReference type="Pfam" id="PF22136">
    <property type="entry name" value="MpAgo_N-like"/>
    <property type="match status" value="1"/>
</dbReference>
<dbReference type="SUPFAM" id="SSF53098">
    <property type="entry name" value="Ribonuclease H-like"/>
    <property type="match status" value="1"/>
</dbReference>
<evidence type="ECO:0000313" key="4">
    <source>
        <dbReference type="EMBL" id="ODN29683.1"/>
    </source>
</evidence>
<gene>
    <name evidence="4" type="ORF">A4H02_09410</name>
</gene>
<evidence type="ECO:0000313" key="5">
    <source>
        <dbReference type="Proteomes" id="UP000094570"/>
    </source>
</evidence>
<dbReference type="EMBL" id="LWAF01000025">
    <property type="protein sequence ID" value="ODN29683.1"/>
    <property type="molecule type" value="Genomic_DNA"/>
</dbReference>
<dbReference type="Proteomes" id="UP000094570">
    <property type="component" value="Unassembled WGS sequence"/>
</dbReference>
<proteinExistence type="inferred from homology"/>
<feature type="domain" description="Piwi" evidence="3">
    <location>
        <begin position="372"/>
        <end position="633"/>
    </location>
</feature>
<comment type="similarity">
    <text evidence="1">Belongs to the argonaute family. Long pAgo subfamily.</text>
</comment>
<dbReference type="InterPro" id="IPR003165">
    <property type="entry name" value="Piwi"/>
</dbReference>